<reference evidence="2" key="1">
    <citation type="submission" date="2020-11" db="EMBL/GenBank/DDBJ databases">
        <authorList>
            <consortium name="DOE Joint Genome Institute"/>
            <person name="Ahrendt S."/>
            <person name="Riley R."/>
            <person name="Andreopoulos W."/>
            <person name="Labutti K."/>
            <person name="Pangilinan J."/>
            <person name="Ruiz-Duenas F.J."/>
            <person name="Barrasa J.M."/>
            <person name="Sanchez-Garcia M."/>
            <person name="Camarero S."/>
            <person name="Miyauchi S."/>
            <person name="Serrano A."/>
            <person name="Linde D."/>
            <person name="Babiker R."/>
            <person name="Drula E."/>
            <person name="Ayuso-Fernandez I."/>
            <person name="Pacheco R."/>
            <person name="Padilla G."/>
            <person name="Ferreira P."/>
            <person name="Barriuso J."/>
            <person name="Kellner H."/>
            <person name="Castanera R."/>
            <person name="Alfaro M."/>
            <person name="Ramirez L."/>
            <person name="Pisabarro A.G."/>
            <person name="Kuo A."/>
            <person name="Tritt A."/>
            <person name="Lipzen A."/>
            <person name="He G."/>
            <person name="Yan M."/>
            <person name="Ng V."/>
            <person name="Cullen D."/>
            <person name="Martin F."/>
            <person name="Rosso M.-N."/>
            <person name="Henrissat B."/>
            <person name="Hibbett D."/>
            <person name="Martinez A.T."/>
            <person name="Grigoriev I.V."/>
        </authorList>
    </citation>
    <scope>NUCLEOTIDE SEQUENCE</scope>
    <source>
        <strain evidence="2">ATCC 90797</strain>
    </source>
</reference>
<evidence type="ECO:0000313" key="2">
    <source>
        <dbReference type="EMBL" id="KAF9498949.1"/>
    </source>
</evidence>
<feature type="region of interest" description="Disordered" evidence="1">
    <location>
        <begin position="1"/>
        <end position="21"/>
    </location>
</feature>
<organism evidence="2 3">
    <name type="scientific">Pleurotus eryngii</name>
    <name type="common">Boletus of the steppes</name>
    <dbReference type="NCBI Taxonomy" id="5323"/>
    <lineage>
        <taxon>Eukaryota</taxon>
        <taxon>Fungi</taxon>
        <taxon>Dikarya</taxon>
        <taxon>Basidiomycota</taxon>
        <taxon>Agaricomycotina</taxon>
        <taxon>Agaricomycetes</taxon>
        <taxon>Agaricomycetidae</taxon>
        <taxon>Agaricales</taxon>
        <taxon>Pleurotineae</taxon>
        <taxon>Pleurotaceae</taxon>
        <taxon>Pleurotus</taxon>
    </lineage>
</organism>
<evidence type="ECO:0000256" key="1">
    <source>
        <dbReference type="SAM" id="MobiDB-lite"/>
    </source>
</evidence>
<proteinExistence type="predicted"/>
<gene>
    <name evidence="2" type="ORF">BDN71DRAFT_1428309</name>
</gene>
<keyword evidence="3" id="KW-1185">Reference proteome</keyword>
<dbReference type="AlphaFoldDB" id="A0A9P6A3I0"/>
<comment type="caution">
    <text evidence="2">The sequence shown here is derived from an EMBL/GenBank/DDBJ whole genome shotgun (WGS) entry which is preliminary data.</text>
</comment>
<protein>
    <submittedName>
        <fullName evidence="2">Uncharacterized protein</fullName>
    </submittedName>
</protein>
<accession>A0A9P6A3I0</accession>
<dbReference type="Proteomes" id="UP000807025">
    <property type="component" value="Unassembled WGS sequence"/>
</dbReference>
<sequence>MWPQGSTMQQPAPGHTKTQSAQFGASTRALLRILYVAAKKYDDFVDPLICNARNKGNCDNASIHHRQDHRLRSGHALQSWLRSAPEFTGSGQAAAVHRVNGSLALALHTSHIDNISTRVWPCVLLLSHPDCGGSPCWRSVWAVTPQGTTHNPDARHPTLNTLRSLWATLLLRTGTSMPDATIRNATNHTLNIAFWVVAPQESGNGVGKTIKLNLAMFVHSVEVRVDHETNRFSGDDSWARASELGTSVFAGTAAVALGTGWVFGLFGHHASSVADAALGGTGGERLASMSRKVAGVIMVATGVWLSWYEMAHSIRKLPIAGAEVAAADERYVLWDDNKDGMNRAPGVPSSVYNPDIAPQLCIAPE</sequence>
<dbReference type="EMBL" id="MU154534">
    <property type="protein sequence ID" value="KAF9498949.1"/>
    <property type="molecule type" value="Genomic_DNA"/>
</dbReference>
<evidence type="ECO:0000313" key="3">
    <source>
        <dbReference type="Proteomes" id="UP000807025"/>
    </source>
</evidence>
<name>A0A9P6A3I0_PLEER</name>